<reference evidence="1 2" key="1">
    <citation type="submission" date="2019-03" db="EMBL/GenBank/DDBJ databases">
        <title>Genomic Encyclopedia of Archaeal and Bacterial Type Strains, Phase II (KMG-II): from individual species to whole genera.</title>
        <authorList>
            <person name="Goeker M."/>
        </authorList>
    </citation>
    <scope>NUCLEOTIDE SEQUENCE [LARGE SCALE GENOMIC DNA]</scope>
    <source>
        <strain evidence="1 2">DSM 45499</strain>
    </source>
</reference>
<dbReference type="AlphaFoldDB" id="A0A4R7W2N7"/>
<gene>
    <name evidence="1" type="ORF">CLV71_102344</name>
</gene>
<keyword evidence="2" id="KW-1185">Reference proteome</keyword>
<proteinExistence type="predicted"/>
<dbReference type="EMBL" id="SOCP01000002">
    <property type="protein sequence ID" value="TDV56278.1"/>
    <property type="molecule type" value="Genomic_DNA"/>
</dbReference>
<name>A0A4R7W2N7_9PSEU</name>
<protein>
    <submittedName>
        <fullName evidence="1">Uncharacterized protein</fullName>
    </submittedName>
</protein>
<accession>A0A4R7W2N7</accession>
<sequence length="51" mass="5753">MSRRAHHGSFVLVSRPRPHLEMEDSMKKIAIRKKGSIKLTSSASAYAWPVC</sequence>
<evidence type="ECO:0000313" key="1">
    <source>
        <dbReference type="EMBL" id="TDV56278.1"/>
    </source>
</evidence>
<organism evidence="1 2">
    <name type="scientific">Actinophytocola oryzae</name>
    <dbReference type="NCBI Taxonomy" id="502181"/>
    <lineage>
        <taxon>Bacteria</taxon>
        <taxon>Bacillati</taxon>
        <taxon>Actinomycetota</taxon>
        <taxon>Actinomycetes</taxon>
        <taxon>Pseudonocardiales</taxon>
        <taxon>Pseudonocardiaceae</taxon>
    </lineage>
</organism>
<dbReference type="Proteomes" id="UP000294927">
    <property type="component" value="Unassembled WGS sequence"/>
</dbReference>
<comment type="caution">
    <text evidence="1">The sequence shown here is derived from an EMBL/GenBank/DDBJ whole genome shotgun (WGS) entry which is preliminary data.</text>
</comment>
<evidence type="ECO:0000313" key="2">
    <source>
        <dbReference type="Proteomes" id="UP000294927"/>
    </source>
</evidence>